<dbReference type="PANTHER" id="PTHR24404">
    <property type="entry name" value="ZINC FINGER PROTEIN"/>
    <property type="match status" value="1"/>
</dbReference>
<evidence type="ECO:0000256" key="7">
    <source>
        <dbReference type="ARBA" id="ARBA00023242"/>
    </source>
</evidence>
<evidence type="ECO:0000256" key="1">
    <source>
        <dbReference type="ARBA" id="ARBA00004123"/>
    </source>
</evidence>
<dbReference type="InterPro" id="IPR013087">
    <property type="entry name" value="Znf_C2H2_type"/>
</dbReference>
<dbReference type="GO" id="GO:0006357">
    <property type="term" value="P:regulation of transcription by RNA polymerase II"/>
    <property type="evidence" value="ECO:0007669"/>
    <property type="project" value="TreeGrafter"/>
</dbReference>
<feature type="chain" id="PRO_5041288454" description="C2H2-type domain-containing protein" evidence="10">
    <location>
        <begin position="35"/>
        <end position="1782"/>
    </location>
</feature>
<feature type="domain" description="C2H2-type" evidence="11">
    <location>
        <begin position="1256"/>
        <end position="1283"/>
    </location>
</feature>
<dbReference type="InterPro" id="IPR036236">
    <property type="entry name" value="Znf_C2H2_sf"/>
</dbReference>
<dbReference type="Gene3D" id="3.30.160.60">
    <property type="entry name" value="Classic Zinc Finger"/>
    <property type="match status" value="3"/>
</dbReference>
<gene>
    <name evidence="12" type="ORF">QR680_018973</name>
</gene>
<proteinExistence type="predicted"/>
<dbReference type="PANTHER" id="PTHR24404:SF114">
    <property type="entry name" value="KLUMPFUSS, ISOFORM B-RELATED"/>
    <property type="match status" value="1"/>
</dbReference>
<protein>
    <recommendedName>
        <fullName evidence="11">C2H2-type domain-containing protein</fullName>
    </recommendedName>
</protein>
<evidence type="ECO:0000256" key="3">
    <source>
        <dbReference type="ARBA" id="ARBA00022737"/>
    </source>
</evidence>
<keyword evidence="10" id="KW-0732">Signal</keyword>
<feature type="region of interest" description="Disordered" evidence="9">
    <location>
        <begin position="783"/>
        <end position="828"/>
    </location>
</feature>
<evidence type="ECO:0000256" key="9">
    <source>
        <dbReference type="SAM" id="MobiDB-lite"/>
    </source>
</evidence>
<keyword evidence="13" id="KW-1185">Reference proteome</keyword>
<evidence type="ECO:0000256" key="6">
    <source>
        <dbReference type="ARBA" id="ARBA00023125"/>
    </source>
</evidence>
<evidence type="ECO:0000256" key="5">
    <source>
        <dbReference type="ARBA" id="ARBA00022833"/>
    </source>
</evidence>
<feature type="region of interest" description="Disordered" evidence="9">
    <location>
        <begin position="1018"/>
        <end position="1041"/>
    </location>
</feature>
<dbReference type="Proteomes" id="UP001175271">
    <property type="component" value="Unassembled WGS sequence"/>
</dbReference>
<keyword evidence="3" id="KW-0677">Repeat</keyword>
<sequence>MINSMDCAGALRTYRVTLFPALLCSFVLLSSTSAQWEGFEVYYVRPHGSFAEAFRIEGNEFKAFMSSSEGIRCQREGFVHTDVFFHNTAHKMYENLMAICCKNCSEYIRDGKVLVKGLRNLANAPVEDTQSMARFPESCTNLDGYFENHDYDGCIFRIDAHGVFGGSISSYVPFGNEETTMICEKTTNGNSMCRRKLSSTSYEVTCCCFNDGSDCAYSTGYQNSVETSIDRYLATAHTPEQIRNQTGLESALSFYHHNSHGRRKVHCVYGQLAPNPIGQFRAMMSGEPFLIGGVDQIVDRQDIPEPQSTCGLKMTVNPINFDDSIYNITIDMGAFDECENPRREWNIVEPACPLMVAPNDSVSFVRCCRDQDGCNHISKLPVLERLIKNEGNRSDVGFYLKWVKDCGNTAAPFYLLFAHEELFGTCQFYYDIEKQQRLALFDYKPLSWVNWREIDGYRCGRQTLLLRRHEHCSGEINVYEKTDYPIRDILECMYRPDIKPPPSEADMDTALRKAAVEFTYNCLDTDGTNVPLQMMFSGNITKNVASSISACFLVLTARNGYHIRAGAVSDADESIFEFYDEHFISQLLVQGVAVSYNTMTEETILICARADDRCNADLDLIELMIPVMHINSVDSEEVKFMTCSKDKCSHNLGCYCFYDGDNHKEGCISNIRSEDIHLHICQERLIKKGEEMLRGNARLREPASGIVKTEPTDPGYQCSPLEKNNGFYSSVTRSSRARVKSPAEGRRGSGAVEQPKGTPSAVPVRRKSAIRSSGVIASASCVQLRASPESAASDRTTRPARGPRRRSTVRRPFDKKADGETPATPQLTPPIIAVTPIAPTGRSAMPGKVDLQATQCPVQEIEKNTIGSTLYKRPADNGSPLEQTVAKRPRVEQEAISHNDEITAFAKYVEMMMRTMAHGNRNCFVDEVHESLQSSTLRSMANSHSAGGIRVGEGWEIVDEEEMTATVVERGDGNLYLAYPRDEMDPDFDSAHSIEVVNGSDGTVTFLLTHVVKVEVPEQPEEGSYNSEVAESEQEQEQQHVESTEKMPTVCDMADSSQELPCNSLHALPTTVVDDNGNPVVLQEMRASRQQLRLRRNRVYGSCLCPECGQSFVNTARLERHLAVHQPFGSFLCPLCGKTYKYEYNLFFHWRHNCRDLGELLSTKERKSMDVNLLRETVETVAQKKIEIGPIDIGQRAIKRMRMEPPTMYTTGQSDKRGATCEICGVYILAAHLPRHASAHIGSEVVLDSRSPCGGYFCDLCGLLFKQQANLHRHWRTSCQEIRSSFPKLSGTAEIDLPIGNLLDMVSNLLKQKAVTAYLNQLDSDEPPSSESVVVMDVDKAQVLERIAEHCTLTTHEMEPTSLEELVFADDYMDSDMLEADDHGETLSLWQSLSTSQHRNIAWQSSQDGPMRCAECLRTFANGGRLERHMAVYHSSTGSHQCSLCGNCFKFDYNLLYHYRRACPYTKSFISLEEREQMEAVDLRKAVRVLAAQEMQLNPVLAPPLPLEKEREGGGGDSAMRRERMKKPISSEMPPPHLMEPVPGIRDGRQCVICAVFFYGKGVLERHMKMAHVSEYEHWMLRQKGGHESGEIRDDALELDLAGGERHIHKKPAPSEDLPPVLIAEEPTSQPDDDQNYQDEEFVSGGLLRSTYQIVDEFGNAIAQANDYEELQIFMRESRLDTTRFKIILLELHQVEKQPQQLLLQPEREHESLPPEDYIVDFQEGTDANLHYSPGPGSQDMFADPDFDGRRGSEEDFGYETGEEEEVYYESVGQIYEKDGTH</sequence>
<keyword evidence="4 8" id="KW-0863">Zinc-finger</keyword>
<dbReference type="InterPro" id="IPR050589">
    <property type="entry name" value="Ikaros_C2H2-ZF"/>
</dbReference>
<comment type="caution">
    <text evidence="12">The sequence shown here is derived from an EMBL/GenBank/DDBJ whole genome shotgun (WGS) entry which is preliminary data.</text>
</comment>
<evidence type="ECO:0000256" key="4">
    <source>
        <dbReference type="ARBA" id="ARBA00022771"/>
    </source>
</evidence>
<organism evidence="12 13">
    <name type="scientific">Steinernema hermaphroditum</name>
    <dbReference type="NCBI Taxonomy" id="289476"/>
    <lineage>
        <taxon>Eukaryota</taxon>
        <taxon>Metazoa</taxon>
        <taxon>Ecdysozoa</taxon>
        <taxon>Nematoda</taxon>
        <taxon>Chromadorea</taxon>
        <taxon>Rhabditida</taxon>
        <taxon>Tylenchina</taxon>
        <taxon>Panagrolaimomorpha</taxon>
        <taxon>Strongyloidoidea</taxon>
        <taxon>Steinernematidae</taxon>
        <taxon>Steinernema</taxon>
    </lineage>
</organism>
<feature type="region of interest" description="Disordered" evidence="9">
    <location>
        <begin position="1733"/>
        <end position="1758"/>
    </location>
</feature>
<accession>A0AA39HJL6</accession>
<evidence type="ECO:0000256" key="2">
    <source>
        <dbReference type="ARBA" id="ARBA00022723"/>
    </source>
</evidence>
<dbReference type="PROSITE" id="PS50157">
    <property type="entry name" value="ZINC_FINGER_C2H2_2"/>
    <property type="match status" value="4"/>
</dbReference>
<evidence type="ECO:0000256" key="8">
    <source>
        <dbReference type="PROSITE-ProRule" id="PRU00042"/>
    </source>
</evidence>
<feature type="domain" description="C2H2-type" evidence="11">
    <location>
        <begin position="1103"/>
        <end position="1125"/>
    </location>
</feature>
<evidence type="ECO:0000313" key="12">
    <source>
        <dbReference type="EMBL" id="KAK0407062.1"/>
    </source>
</evidence>
<dbReference type="GO" id="GO:0000978">
    <property type="term" value="F:RNA polymerase II cis-regulatory region sequence-specific DNA binding"/>
    <property type="evidence" value="ECO:0007669"/>
    <property type="project" value="TreeGrafter"/>
</dbReference>
<comment type="subcellular location">
    <subcellularLocation>
        <location evidence="1">Nucleus</location>
    </subcellularLocation>
</comment>
<dbReference type="SUPFAM" id="SSF57667">
    <property type="entry name" value="beta-beta-alpha zinc fingers"/>
    <property type="match status" value="2"/>
</dbReference>
<reference evidence="12" key="1">
    <citation type="submission" date="2023-06" db="EMBL/GenBank/DDBJ databases">
        <title>Genomic analysis of the entomopathogenic nematode Steinernema hermaphroditum.</title>
        <authorList>
            <person name="Schwarz E.M."/>
            <person name="Heppert J.K."/>
            <person name="Baniya A."/>
            <person name="Schwartz H.T."/>
            <person name="Tan C.-H."/>
            <person name="Antoshechkin I."/>
            <person name="Sternberg P.W."/>
            <person name="Goodrich-Blair H."/>
            <person name="Dillman A.R."/>
        </authorList>
    </citation>
    <scope>NUCLEOTIDE SEQUENCE</scope>
    <source>
        <strain evidence="12">PS9179</strain>
        <tissue evidence="12">Whole animal</tissue>
    </source>
</reference>
<dbReference type="EMBL" id="JAUCMV010000004">
    <property type="protein sequence ID" value="KAK0407062.1"/>
    <property type="molecule type" value="Genomic_DNA"/>
</dbReference>
<dbReference type="GO" id="GO:0005634">
    <property type="term" value="C:nucleus"/>
    <property type="evidence" value="ECO:0007669"/>
    <property type="project" value="UniProtKB-SubCell"/>
</dbReference>
<dbReference type="GO" id="GO:0003700">
    <property type="term" value="F:DNA-binding transcription factor activity"/>
    <property type="evidence" value="ECO:0007669"/>
    <property type="project" value="TreeGrafter"/>
</dbReference>
<feature type="region of interest" description="Disordered" evidence="9">
    <location>
        <begin position="1606"/>
        <end position="1637"/>
    </location>
</feature>
<evidence type="ECO:0000259" key="11">
    <source>
        <dbReference type="PROSITE" id="PS50157"/>
    </source>
</evidence>
<feature type="domain" description="C2H2-type" evidence="11">
    <location>
        <begin position="1411"/>
        <end position="1439"/>
    </location>
</feature>
<dbReference type="GO" id="GO:0008270">
    <property type="term" value="F:zinc ion binding"/>
    <property type="evidence" value="ECO:0007669"/>
    <property type="project" value="UniProtKB-KW"/>
</dbReference>
<keyword evidence="2" id="KW-0479">Metal-binding</keyword>
<feature type="region of interest" description="Disordered" evidence="9">
    <location>
        <begin position="727"/>
        <end position="769"/>
    </location>
</feature>
<feature type="signal peptide" evidence="10">
    <location>
        <begin position="1"/>
        <end position="34"/>
    </location>
</feature>
<evidence type="ECO:0000313" key="13">
    <source>
        <dbReference type="Proteomes" id="UP001175271"/>
    </source>
</evidence>
<dbReference type="PROSITE" id="PS00028">
    <property type="entry name" value="ZINC_FINGER_C2H2_1"/>
    <property type="match status" value="3"/>
</dbReference>
<feature type="domain" description="C2H2-type" evidence="11">
    <location>
        <begin position="1549"/>
        <end position="1577"/>
    </location>
</feature>
<name>A0AA39HJL6_9BILA</name>
<dbReference type="SMART" id="SM00355">
    <property type="entry name" value="ZnF_C2H2"/>
    <property type="match status" value="7"/>
</dbReference>
<keyword evidence="5" id="KW-0862">Zinc</keyword>
<evidence type="ECO:0000256" key="10">
    <source>
        <dbReference type="SAM" id="SignalP"/>
    </source>
</evidence>
<keyword evidence="6" id="KW-0238">DNA-binding</keyword>
<keyword evidence="7" id="KW-0539">Nucleus</keyword>